<proteinExistence type="predicted"/>
<dbReference type="AlphaFoldDB" id="A0AAW2WV06"/>
<reference evidence="1" key="2">
    <citation type="journal article" date="2024" name="Plant">
        <title>Genomic evolution and insights into agronomic trait innovations of Sesamum species.</title>
        <authorList>
            <person name="Miao H."/>
            <person name="Wang L."/>
            <person name="Qu L."/>
            <person name="Liu H."/>
            <person name="Sun Y."/>
            <person name="Le M."/>
            <person name="Wang Q."/>
            <person name="Wei S."/>
            <person name="Zheng Y."/>
            <person name="Lin W."/>
            <person name="Duan Y."/>
            <person name="Cao H."/>
            <person name="Xiong S."/>
            <person name="Wang X."/>
            <person name="Wei L."/>
            <person name="Li C."/>
            <person name="Ma Q."/>
            <person name="Ju M."/>
            <person name="Zhao R."/>
            <person name="Li G."/>
            <person name="Mu C."/>
            <person name="Tian Q."/>
            <person name="Mei H."/>
            <person name="Zhang T."/>
            <person name="Gao T."/>
            <person name="Zhang H."/>
        </authorList>
    </citation>
    <scope>NUCLEOTIDE SEQUENCE</scope>
    <source>
        <strain evidence="1">KEN1</strain>
    </source>
</reference>
<dbReference type="PANTHER" id="PTHR33710:SF64">
    <property type="entry name" value="ENDONUCLEASE_EXONUCLEASE_PHOSPHATASE DOMAIN-CONTAINING PROTEIN"/>
    <property type="match status" value="1"/>
</dbReference>
<comment type="caution">
    <text evidence="1">The sequence shown here is derived from an EMBL/GenBank/DDBJ whole genome shotgun (WGS) entry which is preliminary data.</text>
</comment>
<dbReference type="SUPFAM" id="SSF56219">
    <property type="entry name" value="DNase I-like"/>
    <property type="match status" value="1"/>
</dbReference>
<accession>A0AAW2WV06</accession>
<dbReference type="EMBL" id="JACGWN010000007">
    <property type="protein sequence ID" value="KAL0445116.1"/>
    <property type="molecule type" value="Genomic_DNA"/>
</dbReference>
<evidence type="ECO:0000313" key="1">
    <source>
        <dbReference type="EMBL" id="KAL0445116.1"/>
    </source>
</evidence>
<dbReference type="Gene3D" id="3.60.10.10">
    <property type="entry name" value="Endonuclease/exonuclease/phosphatase"/>
    <property type="match status" value="1"/>
</dbReference>
<dbReference type="PANTHER" id="PTHR33710">
    <property type="entry name" value="BNAC02G09200D PROTEIN"/>
    <property type="match status" value="1"/>
</dbReference>
<organism evidence="1">
    <name type="scientific">Sesamum latifolium</name>
    <dbReference type="NCBI Taxonomy" id="2727402"/>
    <lineage>
        <taxon>Eukaryota</taxon>
        <taxon>Viridiplantae</taxon>
        <taxon>Streptophyta</taxon>
        <taxon>Embryophyta</taxon>
        <taxon>Tracheophyta</taxon>
        <taxon>Spermatophyta</taxon>
        <taxon>Magnoliopsida</taxon>
        <taxon>eudicotyledons</taxon>
        <taxon>Gunneridae</taxon>
        <taxon>Pentapetalae</taxon>
        <taxon>asterids</taxon>
        <taxon>lamiids</taxon>
        <taxon>Lamiales</taxon>
        <taxon>Pedaliaceae</taxon>
        <taxon>Sesamum</taxon>
    </lineage>
</organism>
<dbReference type="InterPro" id="IPR036691">
    <property type="entry name" value="Endo/exonu/phosph_ase_sf"/>
</dbReference>
<reference evidence="1" key="1">
    <citation type="submission" date="2020-06" db="EMBL/GenBank/DDBJ databases">
        <authorList>
            <person name="Li T."/>
            <person name="Hu X."/>
            <person name="Zhang T."/>
            <person name="Song X."/>
            <person name="Zhang H."/>
            <person name="Dai N."/>
            <person name="Sheng W."/>
            <person name="Hou X."/>
            <person name="Wei L."/>
        </authorList>
    </citation>
    <scope>NUCLEOTIDE SEQUENCE</scope>
    <source>
        <strain evidence="1">KEN1</strain>
        <tissue evidence="1">Leaf</tissue>
    </source>
</reference>
<sequence length="177" mass="20382">MEDFNQFLTDKLINLPMQGLLFTWHNCSDDNGSLWKRLDRILVNDRWLDRWSSAAYTSLPPRTFDHSPLVLYGNPCMSDGNIFQFDNYLAASPNFIPSVNNVWRHNIVGTTTRKLKALKQVFQTQMRNKGDLSLNVKLAAEFLSIAQTILQDAKHDSLLICLEYCGRIVYLKAVKLE</sequence>
<protein>
    <submittedName>
        <fullName evidence="1">Uncharacterized protein</fullName>
    </submittedName>
</protein>
<name>A0AAW2WV06_9LAMI</name>
<gene>
    <name evidence="1" type="ORF">Slati_2234300</name>
</gene>